<evidence type="ECO:0000313" key="1">
    <source>
        <dbReference type="EMBL" id="KIO25274.1"/>
    </source>
</evidence>
<sequence length="64" mass="7435">MDEIPSFKCLRHLTFLDAKLDRVPDHETVQGAPIHAEWDDIFGYLKALCPLIVYARFTPSNCWE</sequence>
<accession>A0A0C3QHL6</accession>
<gene>
    <name evidence="1" type="ORF">M407DRAFT_244134</name>
</gene>
<evidence type="ECO:0000313" key="2">
    <source>
        <dbReference type="Proteomes" id="UP000054248"/>
    </source>
</evidence>
<keyword evidence="2" id="KW-1185">Reference proteome</keyword>
<protein>
    <submittedName>
        <fullName evidence="1">Uncharacterized protein</fullName>
    </submittedName>
</protein>
<dbReference type="Proteomes" id="UP000054248">
    <property type="component" value="Unassembled WGS sequence"/>
</dbReference>
<dbReference type="HOGENOM" id="CLU_2869290_0_0_1"/>
<reference evidence="2" key="2">
    <citation type="submission" date="2015-01" db="EMBL/GenBank/DDBJ databases">
        <title>Evolutionary Origins and Diversification of the Mycorrhizal Mutualists.</title>
        <authorList>
            <consortium name="DOE Joint Genome Institute"/>
            <consortium name="Mycorrhizal Genomics Consortium"/>
            <person name="Kohler A."/>
            <person name="Kuo A."/>
            <person name="Nagy L.G."/>
            <person name="Floudas D."/>
            <person name="Copeland A."/>
            <person name="Barry K.W."/>
            <person name="Cichocki N."/>
            <person name="Veneault-Fourrey C."/>
            <person name="LaButti K."/>
            <person name="Lindquist E.A."/>
            <person name="Lipzen A."/>
            <person name="Lundell T."/>
            <person name="Morin E."/>
            <person name="Murat C."/>
            <person name="Riley R."/>
            <person name="Ohm R."/>
            <person name="Sun H."/>
            <person name="Tunlid A."/>
            <person name="Henrissat B."/>
            <person name="Grigoriev I.V."/>
            <person name="Hibbett D.S."/>
            <person name="Martin F."/>
        </authorList>
    </citation>
    <scope>NUCLEOTIDE SEQUENCE [LARGE SCALE GENOMIC DNA]</scope>
    <source>
        <strain evidence="2">MUT 4182</strain>
    </source>
</reference>
<dbReference type="EMBL" id="KN823045">
    <property type="protein sequence ID" value="KIO25274.1"/>
    <property type="molecule type" value="Genomic_DNA"/>
</dbReference>
<reference evidence="1 2" key="1">
    <citation type="submission" date="2014-04" db="EMBL/GenBank/DDBJ databases">
        <authorList>
            <consortium name="DOE Joint Genome Institute"/>
            <person name="Kuo A."/>
            <person name="Girlanda M."/>
            <person name="Perotto S."/>
            <person name="Kohler A."/>
            <person name="Nagy L.G."/>
            <person name="Floudas D."/>
            <person name="Copeland A."/>
            <person name="Barry K.W."/>
            <person name="Cichocki N."/>
            <person name="Veneault-Fourrey C."/>
            <person name="LaButti K."/>
            <person name="Lindquist E.A."/>
            <person name="Lipzen A."/>
            <person name="Lundell T."/>
            <person name="Morin E."/>
            <person name="Murat C."/>
            <person name="Sun H."/>
            <person name="Tunlid A."/>
            <person name="Henrissat B."/>
            <person name="Grigoriev I.V."/>
            <person name="Hibbett D.S."/>
            <person name="Martin F."/>
            <person name="Nordberg H.P."/>
            <person name="Cantor M.N."/>
            <person name="Hua S.X."/>
        </authorList>
    </citation>
    <scope>NUCLEOTIDE SEQUENCE [LARGE SCALE GENOMIC DNA]</scope>
    <source>
        <strain evidence="1 2">MUT 4182</strain>
    </source>
</reference>
<dbReference type="AlphaFoldDB" id="A0A0C3QHL6"/>
<name>A0A0C3QHL6_9AGAM</name>
<organism evidence="1 2">
    <name type="scientific">Tulasnella calospora MUT 4182</name>
    <dbReference type="NCBI Taxonomy" id="1051891"/>
    <lineage>
        <taxon>Eukaryota</taxon>
        <taxon>Fungi</taxon>
        <taxon>Dikarya</taxon>
        <taxon>Basidiomycota</taxon>
        <taxon>Agaricomycotina</taxon>
        <taxon>Agaricomycetes</taxon>
        <taxon>Cantharellales</taxon>
        <taxon>Tulasnellaceae</taxon>
        <taxon>Tulasnella</taxon>
    </lineage>
</organism>
<proteinExistence type="predicted"/>